<name>A0A4P9W921_9FUNG</name>
<evidence type="ECO:0000256" key="1">
    <source>
        <dbReference type="SAM" id="MobiDB-lite"/>
    </source>
</evidence>
<evidence type="ECO:0000313" key="3">
    <source>
        <dbReference type="EMBL" id="RKO87598.1"/>
    </source>
</evidence>
<evidence type="ECO:0000313" key="4">
    <source>
        <dbReference type="Proteomes" id="UP000269721"/>
    </source>
</evidence>
<evidence type="ECO:0000256" key="2">
    <source>
        <dbReference type="SAM" id="SignalP"/>
    </source>
</evidence>
<dbReference type="EMBL" id="KZ997303">
    <property type="protein sequence ID" value="RKO87598.1"/>
    <property type="molecule type" value="Genomic_DNA"/>
</dbReference>
<feature type="region of interest" description="Disordered" evidence="1">
    <location>
        <begin position="143"/>
        <end position="163"/>
    </location>
</feature>
<feature type="signal peptide" evidence="2">
    <location>
        <begin position="1"/>
        <end position="18"/>
    </location>
</feature>
<proteinExistence type="predicted"/>
<organism evidence="3 4">
    <name type="scientific">Blyttiomyces helicus</name>
    <dbReference type="NCBI Taxonomy" id="388810"/>
    <lineage>
        <taxon>Eukaryota</taxon>
        <taxon>Fungi</taxon>
        <taxon>Fungi incertae sedis</taxon>
        <taxon>Chytridiomycota</taxon>
        <taxon>Chytridiomycota incertae sedis</taxon>
        <taxon>Chytridiomycetes</taxon>
        <taxon>Chytridiomycetes incertae sedis</taxon>
        <taxon>Blyttiomyces</taxon>
    </lineage>
</organism>
<keyword evidence="2" id="KW-0732">Signal</keyword>
<accession>A0A4P9W921</accession>
<feature type="compositionally biased region" description="Low complexity" evidence="1">
    <location>
        <begin position="143"/>
        <end position="158"/>
    </location>
</feature>
<feature type="chain" id="PRO_5021022283" evidence="2">
    <location>
        <begin position="19"/>
        <end position="190"/>
    </location>
</feature>
<keyword evidence="4" id="KW-1185">Reference proteome</keyword>
<sequence length="190" mass="19128">MQPFTLFALLSGASLVAAQSSCLQDTLTGFLTGTCNPLQTGVNAAKVGGPKNATYYQICLCYQALNLDLCYIPCASNTTIAPTYAEAQAHATQVCSDAGYSPNLSALPSPPIWETVIPTTTTIQPTITPTAISATATAAATGAGTATGTATGPTSTSSVNSKSNDAPALSAQTFTGLVSVGLVLVVGLLF</sequence>
<dbReference type="Proteomes" id="UP000269721">
    <property type="component" value="Unassembled WGS sequence"/>
</dbReference>
<gene>
    <name evidence="3" type="ORF">BDK51DRAFT_33084</name>
</gene>
<protein>
    <submittedName>
        <fullName evidence="3">Uncharacterized protein</fullName>
    </submittedName>
</protein>
<reference evidence="4" key="1">
    <citation type="journal article" date="2018" name="Nat. Microbiol.">
        <title>Leveraging single-cell genomics to expand the fungal tree of life.</title>
        <authorList>
            <person name="Ahrendt S.R."/>
            <person name="Quandt C.A."/>
            <person name="Ciobanu D."/>
            <person name="Clum A."/>
            <person name="Salamov A."/>
            <person name="Andreopoulos B."/>
            <person name="Cheng J.F."/>
            <person name="Woyke T."/>
            <person name="Pelin A."/>
            <person name="Henrissat B."/>
            <person name="Reynolds N.K."/>
            <person name="Benny G.L."/>
            <person name="Smith M.E."/>
            <person name="James T.Y."/>
            <person name="Grigoriev I.V."/>
        </authorList>
    </citation>
    <scope>NUCLEOTIDE SEQUENCE [LARGE SCALE GENOMIC DNA]</scope>
</reference>
<dbReference type="AlphaFoldDB" id="A0A4P9W921"/>